<sequence>MGPPTDPDPSGKARGPHELSVRPCLESILFNSLCYVRGLCVCPLGAVSI</sequence>
<gene>
    <name evidence="1" type="ORF">SPARVUS_LOCUS2347740</name>
</gene>
<comment type="caution">
    <text evidence="1">The sequence shown here is derived from an EMBL/GenBank/DDBJ whole genome shotgun (WGS) entry which is preliminary data.</text>
</comment>
<dbReference type="EMBL" id="CATNWA010002765">
    <property type="protein sequence ID" value="CAI9543698.1"/>
    <property type="molecule type" value="Genomic_DNA"/>
</dbReference>
<dbReference type="Proteomes" id="UP001162483">
    <property type="component" value="Unassembled WGS sequence"/>
</dbReference>
<organism evidence="1 2">
    <name type="scientific">Staurois parvus</name>
    <dbReference type="NCBI Taxonomy" id="386267"/>
    <lineage>
        <taxon>Eukaryota</taxon>
        <taxon>Metazoa</taxon>
        <taxon>Chordata</taxon>
        <taxon>Craniata</taxon>
        <taxon>Vertebrata</taxon>
        <taxon>Euteleostomi</taxon>
        <taxon>Amphibia</taxon>
        <taxon>Batrachia</taxon>
        <taxon>Anura</taxon>
        <taxon>Neobatrachia</taxon>
        <taxon>Ranoidea</taxon>
        <taxon>Ranidae</taxon>
        <taxon>Staurois</taxon>
    </lineage>
</organism>
<proteinExistence type="predicted"/>
<evidence type="ECO:0000313" key="1">
    <source>
        <dbReference type="EMBL" id="CAI9543698.1"/>
    </source>
</evidence>
<accession>A0ABN9B837</accession>
<name>A0ABN9B837_9NEOB</name>
<keyword evidence="2" id="KW-1185">Reference proteome</keyword>
<evidence type="ECO:0000313" key="2">
    <source>
        <dbReference type="Proteomes" id="UP001162483"/>
    </source>
</evidence>
<reference evidence="1" key="1">
    <citation type="submission" date="2023-05" db="EMBL/GenBank/DDBJ databases">
        <authorList>
            <person name="Stuckert A."/>
        </authorList>
    </citation>
    <scope>NUCLEOTIDE SEQUENCE</scope>
</reference>
<protein>
    <submittedName>
        <fullName evidence="1">Uncharacterized protein</fullName>
    </submittedName>
</protein>